<feature type="non-terminal residue" evidence="1">
    <location>
        <position position="1"/>
    </location>
</feature>
<evidence type="ECO:0000313" key="1">
    <source>
        <dbReference type="EMBL" id="CAF4078080.1"/>
    </source>
</evidence>
<dbReference type="Proteomes" id="UP000663842">
    <property type="component" value="Unassembled WGS sequence"/>
</dbReference>
<dbReference type="EMBL" id="CAJOBF010003179">
    <property type="protein sequence ID" value="CAF4078080.1"/>
    <property type="molecule type" value="Genomic_DNA"/>
</dbReference>
<gene>
    <name evidence="1" type="ORF">UXM345_LOCUS20877</name>
</gene>
<organism evidence="1 2">
    <name type="scientific">Rotaria magnacalcarata</name>
    <dbReference type="NCBI Taxonomy" id="392030"/>
    <lineage>
        <taxon>Eukaryota</taxon>
        <taxon>Metazoa</taxon>
        <taxon>Spiralia</taxon>
        <taxon>Gnathifera</taxon>
        <taxon>Rotifera</taxon>
        <taxon>Eurotatoria</taxon>
        <taxon>Bdelloidea</taxon>
        <taxon>Philodinida</taxon>
        <taxon>Philodinidae</taxon>
        <taxon>Rotaria</taxon>
    </lineage>
</organism>
<proteinExistence type="predicted"/>
<reference evidence="1" key="1">
    <citation type="submission" date="2021-02" db="EMBL/GenBank/DDBJ databases">
        <authorList>
            <person name="Nowell W R."/>
        </authorList>
    </citation>
    <scope>NUCLEOTIDE SEQUENCE</scope>
</reference>
<protein>
    <submittedName>
        <fullName evidence="1">Uncharacterized protein</fullName>
    </submittedName>
</protein>
<comment type="caution">
    <text evidence="1">The sequence shown here is derived from an EMBL/GenBank/DDBJ whole genome shotgun (WGS) entry which is preliminary data.</text>
</comment>
<evidence type="ECO:0000313" key="2">
    <source>
        <dbReference type="Proteomes" id="UP000663842"/>
    </source>
</evidence>
<dbReference type="AlphaFoldDB" id="A0A819THM4"/>
<sequence>VELRPGGSGNMYSSVWTKAGRQELNIDRFKKLIKLIQPSLGKPLLLKSKPT</sequence>
<accession>A0A819THM4</accession>
<name>A0A819THM4_9BILA</name>